<evidence type="ECO:0000313" key="3">
    <source>
        <dbReference type="EMBL" id="XCH09676.1"/>
    </source>
</evidence>
<reference evidence="3" key="1">
    <citation type="submission" date="2024-06" db="EMBL/GenBank/DDBJ databases">
        <title>Biodegradation of dimethachlon by Arthrobacter sp. K5: mechanistic insights and ecological implications.</title>
        <authorList>
            <person name="Hu S."/>
            <person name="Lu P."/>
        </authorList>
    </citation>
    <scope>NUCLEOTIDE SEQUENCE</scope>
    <source>
        <strain evidence="3">K5</strain>
    </source>
</reference>
<gene>
    <name evidence="3" type="ORF">ABRP34_12475</name>
</gene>
<sequence length="761" mass="75465">MRARPRAGWWSATPVGAGRKVLAAVTVSGLLLSAAGVAQADVVYNNVDASLDAAAESMPLNVGGGTGTTTLAVSPANDDGKNGCNLTGSTVLTLGLASSNPAAATVSPSSVTFTACGSTKLVTVTPVAAGLTTISAIQTFNNTGGTFDLAPATFTVNVAAPAPANTAPTLSVAGVTTGASYSKGAVPAASCSIVDAEDGNSTVAATLSGITGPYAADGIGQQTASCSYTDGGGLTASGSATYSIGDPSGPQISYTLNPGTPNGLSEWFTAPLILSWTVTDPESPGSLVTTGCEDQAISADQVKIAYTCSATSAGGSTSKDTVPVGLDATAPQVSYTGAEGPVGNDGWFRGPVTATFTATDETSGPAAQSASETTAAGTEGAAIEVRSPVFSDTAGNASALGAVTPSFKIDGTAPVVAYTEADREPNAKGWYNAPVTATFTGTDAVSGPAVATQTATSAGEGAAVVVGSPVFADLAGNASEAGTPSASYKIDLTAPSVSFTNLSGTEGANGWYTGPVTATFTGTDALSGPESAVKTAVSSGEGTGMVLASPAFTDVADNTTPAGEVSSAAFKVDLTDPVATFDSVLADAYFRSLGAQPTCTATDAGSGPAGCAVTGYSAEVGTHTLTATATDNAGRRSVTTQTYTVKAWEPKGFYQPIDMGGVLNTVKAGSTVPAKFEVFSGATELTDTSIVKMGVRQIACSPLALQDGIEITATGNTSLRYDSTGGQYIYNWKTPNMPGVCFQLSMTSADGSHIDANFKLK</sequence>
<proteinExistence type="predicted"/>
<name>A0AAU8ELH7_9MICC</name>
<dbReference type="RefSeq" id="WP_353710428.1">
    <property type="nucleotide sequence ID" value="NZ_CP159279.1"/>
</dbReference>
<evidence type="ECO:0000256" key="1">
    <source>
        <dbReference type="SAM" id="MobiDB-lite"/>
    </source>
</evidence>
<feature type="region of interest" description="Disordered" evidence="1">
    <location>
        <begin position="359"/>
        <end position="379"/>
    </location>
</feature>
<protein>
    <submittedName>
        <fullName evidence="3">PxKF domain-containing protein</fullName>
    </submittedName>
</protein>
<evidence type="ECO:0000256" key="2">
    <source>
        <dbReference type="SAM" id="SignalP"/>
    </source>
</evidence>
<dbReference type="AlphaFoldDB" id="A0AAU8ELH7"/>
<accession>A0AAU8ELH7</accession>
<dbReference type="EMBL" id="CP159279">
    <property type="protein sequence ID" value="XCH09676.1"/>
    <property type="molecule type" value="Genomic_DNA"/>
</dbReference>
<feature type="compositionally biased region" description="Low complexity" evidence="1">
    <location>
        <begin position="366"/>
        <end position="379"/>
    </location>
</feature>
<feature type="chain" id="PRO_5043806691" evidence="2">
    <location>
        <begin position="41"/>
        <end position="761"/>
    </location>
</feature>
<keyword evidence="2" id="KW-0732">Signal</keyword>
<organism evidence="3">
    <name type="scientific">Arthrobacter sp. K5</name>
    <dbReference type="NCBI Taxonomy" id="2839623"/>
    <lineage>
        <taxon>Bacteria</taxon>
        <taxon>Bacillati</taxon>
        <taxon>Actinomycetota</taxon>
        <taxon>Actinomycetes</taxon>
        <taxon>Micrococcales</taxon>
        <taxon>Micrococcaceae</taxon>
        <taxon>Arthrobacter</taxon>
    </lineage>
</organism>
<feature type="signal peptide" evidence="2">
    <location>
        <begin position="1"/>
        <end position="40"/>
    </location>
</feature>
<dbReference type="NCBIfam" id="NF038114">
    <property type="entry name" value="rightmost"/>
    <property type="match status" value="1"/>
</dbReference>